<accession>A0A250V6Q2</accession>
<evidence type="ECO:0000256" key="2">
    <source>
        <dbReference type="ARBA" id="ARBA00023002"/>
    </source>
</evidence>
<name>A0A250V6Q2_STROL</name>
<evidence type="ECO:0000256" key="3">
    <source>
        <dbReference type="RuleBase" id="RU000363"/>
    </source>
</evidence>
<evidence type="ECO:0000313" key="4">
    <source>
        <dbReference type="EMBL" id="GAX49716.1"/>
    </source>
</evidence>
<dbReference type="SUPFAM" id="SSF51735">
    <property type="entry name" value="NAD(P)-binding Rossmann-fold domains"/>
    <property type="match status" value="1"/>
</dbReference>
<dbReference type="Gene3D" id="3.40.50.720">
    <property type="entry name" value="NAD(P)-binding Rossmann-like Domain"/>
    <property type="match status" value="1"/>
</dbReference>
<dbReference type="RefSeq" id="WP_067359894.1">
    <property type="nucleotide sequence ID" value="NZ_BDQI01000001.1"/>
</dbReference>
<keyword evidence="5" id="KW-1185">Reference proteome</keyword>
<dbReference type="Pfam" id="PF00106">
    <property type="entry name" value="adh_short"/>
    <property type="match status" value="1"/>
</dbReference>
<dbReference type="STRING" id="1963.AQJ27_00055"/>
<keyword evidence="2" id="KW-0560">Oxidoreductase</keyword>
<gene>
    <name evidence="4" type="ORF">SO3561_01205</name>
</gene>
<protein>
    <submittedName>
        <fullName evidence="4">Short-chain dehydrogenase</fullName>
    </submittedName>
</protein>
<dbReference type="GO" id="GO:0016491">
    <property type="term" value="F:oxidoreductase activity"/>
    <property type="evidence" value="ECO:0007669"/>
    <property type="project" value="UniProtKB-KW"/>
</dbReference>
<dbReference type="InterPro" id="IPR002347">
    <property type="entry name" value="SDR_fam"/>
</dbReference>
<dbReference type="PRINTS" id="PR00080">
    <property type="entry name" value="SDRFAMILY"/>
</dbReference>
<proteinExistence type="inferred from homology"/>
<dbReference type="Proteomes" id="UP000217446">
    <property type="component" value="Unassembled WGS sequence"/>
</dbReference>
<dbReference type="NCBIfam" id="NF006119">
    <property type="entry name" value="PRK08264.1-5"/>
    <property type="match status" value="1"/>
</dbReference>
<comment type="similarity">
    <text evidence="1 3">Belongs to the short-chain dehydrogenases/reductases (SDR) family.</text>
</comment>
<sequence length="232" mass="24209">MEIKGSVALVTGANRGIGLAFTRALLARGAAKVYAGVRSPEDFQEPGVETLRLDVTDEDQIAAAVVAASDATIVINNAGIQAGPALLEGSLEGARRELEVNYLGTWAVSRAFAPVLTANGGGVLVNMLSVASWRVNKRWPSYAASKAAEWSLTNALRVGLRQQGTLVVGVHVGAVDTDATASLDVPKVPAAEVAAQTMDAISRDVTEVLVDEASRRVRAALSGPVELLEPDR</sequence>
<reference evidence="5" key="1">
    <citation type="submission" date="2017-05" db="EMBL/GenBank/DDBJ databases">
        <title>Streptomyces olivochromogenes NBRC 3561 whole genome shotgun sequence.</title>
        <authorList>
            <person name="Dohra H."/>
            <person name="Kodani S."/>
        </authorList>
    </citation>
    <scope>NUCLEOTIDE SEQUENCE [LARGE SCALE GENOMIC DNA]</scope>
    <source>
        <strain evidence="5">NBRC 3561</strain>
    </source>
</reference>
<organism evidence="4 5">
    <name type="scientific">Streptomyces olivochromogenes</name>
    <dbReference type="NCBI Taxonomy" id="1963"/>
    <lineage>
        <taxon>Bacteria</taxon>
        <taxon>Bacillati</taxon>
        <taxon>Actinomycetota</taxon>
        <taxon>Actinomycetes</taxon>
        <taxon>Kitasatosporales</taxon>
        <taxon>Streptomycetaceae</taxon>
        <taxon>Streptomyces</taxon>
    </lineage>
</organism>
<evidence type="ECO:0000256" key="1">
    <source>
        <dbReference type="ARBA" id="ARBA00006484"/>
    </source>
</evidence>
<dbReference type="InterPro" id="IPR036291">
    <property type="entry name" value="NAD(P)-bd_dom_sf"/>
</dbReference>
<dbReference type="PRINTS" id="PR00081">
    <property type="entry name" value="GDHRDH"/>
</dbReference>
<dbReference type="EMBL" id="BDQI01000001">
    <property type="protein sequence ID" value="GAX49716.1"/>
    <property type="molecule type" value="Genomic_DNA"/>
</dbReference>
<comment type="caution">
    <text evidence="4">The sequence shown here is derived from an EMBL/GenBank/DDBJ whole genome shotgun (WGS) entry which is preliminary data.</text>
</comment>
<dbReference type="PANTHER" id="PTHR43669:SF8">
    <property type="entry name" value="SHORT-CHAIN TYPE DEHYDROGENASE_REDUCTASE-RELATED"/>
    <property type="match status" value="1"/>
</dbReference>
<dbReference type="AlphaFoldDB" id="A0A250V6Q2"/>
<dbReference type="PANTHER" id="PTHR43669">
    <property type="entry name" value="5-KETO-D-GLUCONATE 5-REDUCTASE"/>
    <property type="match status" value="1"/>
</dbReference>
<evidence type="ECO:0000313" key="5">
    <source>
        <dbReference type="Proteomes" id="UP000217446"/>
    </source>
</evidence>